<dbReference type="GO" id="GO:0009279">
    <property type="term" value="C:cell outer membrane"/>
    <property type="evidence" value="ECO:0007669"/>
    <property type="project" value="TreeGrafter"/>
</dbReference>
<comment type="pathway">
    <text evidence="5">Glycan metabolism; pectin degradation; 2-dehydro-3-deoxy-D-gluconate from pectin: step 1/5.</text>
</comment>
<comment type="catalytic activity">
    <reaction evidence="5">
        <text>[(1-&gt;4)-alpha-D-galacturonosyl methyl ester](n) + n H2O = [(1-&gt;4)-alpha-D-galacturonosyl](n) + n methanol + n H(+)</text>
        <dbReference type="Rhea" id="RHEA:22380"/>
        <dbReference type="Rhea" id="RHEA-COMP:14570"/>
        <dbReference type="Rhea" id="RHEA-COMP:14573"/>
        <dbReference type="ChEBI" id="CHEBI:15377"/>
        <dbReference type="ChEBI" id="CHEBI:15378"/>
        <dbReference type="ChEBI" id="CHEBI:17790"/>
        <dbReference type="ChEBI" id="CHEBI:140522"/>
        <dbReference type="ChEBI" id="CHEBI:140523"/>
        <dbReference type="EC" id="3.1.1.11"/>
    </reaction>
</comment>
<dbReference type="GO" id="GO:0042545">
    <property type="term" value="P:cell wall modification"/>
    <property type="evidence" value="ECO:0007669"/>
    <property type="project" value="UniProtKB-UniRule"/>
</dbReference>
<dbReference type="InterPro" id="IPR012334">
    <property type="entry name" value="Pectin_lyas_fold"/>
</dbReference>
<dbReference type="EC" id="3.1.1.11" evidence="5"/>
<dbReference type="OrthoDB" id="9804686at2"/>
<evidence type="ECO:0000313" key="7">
    <source>
        <dbReference type="EMBL" id="TJY68423.1"/>
    </source>
</evidence>
<evidence type="ECO:0000256" key="4">
    <source>
        <dbReference type="PROSITE-ProRule" id="PRU10040"/>
    </source>
</evidence>
<evidence type="ECO:0000256" key="1">
    <source>
        <dbReference type="ARBA" id="ARBA00008891"/>
    </source>
</evidence>
<name>A0A4U0H957_9SPHI</name>
<keyword evidence="2 5" id="KW-0378">Hydrolase</keyword>
<evidence type="ECO:0000256" key="3">
    <source>
        <dbReference type="ARBA" id="ARBA00023085"/>
    </source>
</evidence>
<dbReference type="GO" id="GO:0045490">
    <property type="term" value="P:pectin catabolic process"/>
    <property type="evidence" value="ECO:0007669"/>
    <property type="project" value="UniProtKB-UniRule"/>
</dbReference>
<feature type="domain" description="Pectinesterase catalytic" evidence="6">
    <location>
        <begin position="57"/>
        <end position="344"/>
    </location>
</feature>
<dbReference type="PANTHER" id="PTHR31321:SF57">
    <property type="entry name" value="PECTINESTERASE 53-RELATED"/>
    <property type="match status" value="1"/>
</dbReference>
<dbReference type="SUPFAM" id="SSF51126">
    <property type="entry name" value="Pectin lyase-like"/>
    <property type="match status" value="1"/>
</dbReference>
<dbReference type="Gene3D" id="2.160.20.10">
    <property type="entry name" value="Single-stranded right-handed beta-helix, Pectin lyase-like"/>
    <property type="match status" value="1"/>
</dbReference>
<evidence type="ECO:0000313" key="8">
    <source>
        <dbReference type="Proteomes" id="UP000309872"/>
    </source>
</evidence>
<dbReference type="InterPro" id="IPR000070">
    <property type="entry name" value="Pectinesterase_cat"/>
</dbReference>
<dbReference type="UniPathway" id="UPA00545">
    <property type="reaction ID" value="UER00823"/>
</dbReference>
<evidence type="ECO:0000256" key="2">
    <source>
        <dbReference type="ARBA" id="ARBA00022801"/>
    </source>
</evidence>
<sequence length="360" mass="39894">MMYLMFNNKAYFSSWARMRCSVLSVFVFYALIASASRYPMPSELTLAVETDKKVKADAVVAADGTGNFTTVQAAINAAPDNRNTYFYIYIKRGSYKEVITIPKNKDYIYLYGEDAEYTILTFDNYAKRLKPDGTEFGTSGSATFFANGNFFVAENLTFANTAGMTAGQALAINIGGARSSFRNCRFLGHQDTWYAGSGTFQYLKDCYIEGSVDFIFGGSTAFFDECHIQSTRNGYITAASTPEGQSFGYIFHSCSITAYPTVAHGSVYLGRPWRPYAKVVFLQSSLGKHIRSEGWDNWRNVANESTAFYAEYNSTGEGASPGTRVAWSHQLTRKQATDYTYAKAMGSQHPGFVDDGVAMK</sequence>
<accession>A0A4U0H957</accession>
<dbReference type="PROSITE" id="PS00503">
    <property type="entry name" value="PECTINESTERASE_2"/>
    <property type="match status" value="1"/>
</dbReference>
<feature type="active site" evidence="4">
    <location>
        <position position="213"/>
    </location>
</feature>
<dbReference type="AlphaFoldDB" id="A0A4U0H957"/>
<gene>
    <name evidence="7" type="ORF">FAZ19_03980</name>
</gene>
<dbReference type="Pfam" id="PF01095">
    <property type="entry name" value="Pectinesterase"/>
    <property type="match status" value="1"/>
</dbReference>
<evidence type="ECO:0000259" key="6">
    <source>
        <dbReference type="Pfam" id="PF01095"/>
    </source>
</evidence>
<protein>
    <recommendedName>
        <fullName evidence="5">Pectinesterase</fullName>
        <ecNumber evidence="5">3.1.1.11</ecNumber>
    </recommendedName>
</protein>
<comment type="caution">
    <text evidence="7">The sequence shown here is derived from an EMBL/GenBank/DDBJ whole genome shotgun (WGS) entry which is preliminary data.</text>
</comment>
<dbReference type="GO" id="GO:0030599">
    <property type="term" value="F:pectinesterase activity"/>
    <property type="evidence" value="ECO:0007669"/>
    <property type="project" value="UniProtKB-UniRule"/>
</dbReference>
<dbReference type="Proteomes" id="UP000309872">
    <property type="component" value="Unassembled WGS sequence"/>
</dbReference>
<dbReference type="InterPro" id="IPR011050">
    <property type="entry name" value="Pectin_lyase_fold/virulence"/>
</dbReference>
<reference evidence="7 8" key="1">
    <citation type="submission" date="2019-04" db="EMBL/GenBank/DDBJ databases">
        <title>Sphingobacterium olei sp. nov., isolated from oil-contaminated soil.</title>
        <authorList>
            <person name="Liu B."/>
        </authorList>
    </citation>
    <scope>NUCLEOTIDE SEQUENCE [LARGE SCALE GENOMIC DNA]</scope>
    <source>
        <strain evidence="7 8">Y3L14</strain>
    </source>
</reference>
<comment type="similarity">
    <text evidence="1">Belongs to the pectinesterase family.</text>
</comment>
<dbReference type="EMBL" id="SUKA01000001">
    <property type="protein sequence ID" value="TJY68423.1"/>
    <property type="molecule type" value="Genomic_DNA"/>
</dbReference>
<evidence type="ECO:0000256" key="5">
    <source>
        <dbReference type="RuleBase" id="RU000589"/>
    </source>
</evidence>
<keyword evidence="8" id="KW-1185">Reference proteome</keyword>
<dbReference type="InterPro" id="IPR033131">
    <property type="entry name" value="Pectinesterase_Asp_AS"/>
</dbReference>
<proteinExistence type="inferred from homology"/>
<dbReference type="PANTHER" id="PTHR31321">
    <property type="entry name" value="ACYL-COA THIOESTER HYDROLASE YBHC-RELATED"/>
    <property type="match status" value="1"/>
</dbReference>
<keyword evidence="3 5" id="KW-0063">Aspartyl esterase</keyword>
<organism evidence="7 8">
    <name type="scientific">Sphingobacterium alkalisoli</name>
    <dbReference type="NCBI Taxonomy" id="1874115"/>
    <lineage>
        <taxon>Bacteria</taxon>
        <taxon>Pseudomonadati</taxon>
        <taxon>Bacteroidota</taxon>
        <taxon>Sphingobacteriia</taxon>
        <taxon>Sphingobacteriales</taxon>
        <taxon>Sphingobacteriaceae</taxon>
        <taxon>Sphingobacterium</taxon>
    </lineage>
</organism>